<gene>
    <name evidence="2" type="primary">LOC136075102</name>
</gene>
<reference evidence="1" key="1">
    <citation type="submission" date="2025-05" db="UniProtKB">
        <authorList>
            <consortium name="RefSeq"/>
        </authorList>
    </citation>
    <scope>NUCLEOTIDE SEQUENCE [LARGE SCALE GENOMIC DNA]</scope>
</reference>
<evidence type="ECO:0000313" key="1">
    <source>
        <dbReference type="Proteomes" id="UP001652625"/>
    </source>
</evidence>
<evidence type="ECO:0000313" key="2">
    <source>
        <dbReference type="RefSeq" id="XP_065643441.1"/>
    </source>
</evidence>
<reference evidence="2" key="2">
    <citation type="submission" date="2025-08" db="UniProtKB">
        <authorList>
            <consortium name="RefSeq"/>
        </authorList>
    </citation>
    <scope>IDENTIFICATION</scope>
</reference>
<name>A0ABM4B3P3_HYDVU</name>
<organism evidence="1 2">
    <name type="scientific">Hydra vulgaris</name>
    <name type="common">Hydra</name>
    <name type="synonym">Hydra attenuata</name>
    <dbReference type="NCBI Taxonomy" id="6087"/>
    <lineage>
        <taxon>Eukaryota</taxon>
        <taxon>Metazoa</taxon>
        <taxon>Cnidaria</taxon>
        <taxon>Hydrozoa</taxon>
        <taxon>Hydroidolina</taxon>
        <taxon>Anthoathecata</taxon>
        <taxon>Aplanulata</taxon>
        <taxon>Hydridae</taxon>
        <taxon>Hydra</taxon>
    </lineage>
</organism>
<accession>A0ABM4B3P3</accession>
<sequence>MSFYYIYNVFIITLALNFQPHDCLEWLQSSPYLQNVKVNVSGSVTLSWQYQITSNDFISHSNSIRIKCGCIIDADLIELTKRIGDTGLMTVSTSDEFASRIEIVPFDNSRTVGFKIVNIQKNDSKQYRCAATVSQVNEPPNIFSSGIITIKVLDGDQNGGV</sequence>
<dbReference type="InterPro" id="IPR013783">
    <property type="entry name" value="Ig-like_fold"/>
</dbReference>
<dbReference type="RefSeq" id="XP_065643441.1">
    <property type="nucleotide sequence ID" value="XM_065787369.1"/>
</dbReference>
<protein>
    <submittedName>
        <fullName evidence="2">Uncharacterized protein LOC136075102</fullName>
    </submittedName>
</protein>
<keyword evidence="1" id="KW-1185">Reference proteome</keyword>
<dbReference type="Proteomes" id="UP001652625">
    <property type="component" value="Chromosome 01"/>
</dbReference>
<dbReference type="GeneID" id="136075102"/>
<dbReference type="Gene3D" id="2.60.40.10">
    <property type="entry name" value="Immunoglobulins"/>
    <property type="match status" value="1"/>
</dbReference>
<proteinExistence type="predicted"/>